<evidence type="ECO:0000313" key="3">
    <source>
        <dbReference type="Proteomes" id="UP000198932"/>
    </source>
</evidence>
<dbReference type="SUPFAM" id="SSF48173">
    <property type="entry name" value="Cryptochrome/photolyase FAD-binding domain"/>
    <property type="match status" value="1"/>
</dbReference>
<keyword evidence="3" id="KW-1185">Reference proteome</keyword>
<dbReference type="Gene3D" id="1.10.579.10">
    <property type="entry name" value="DNA Cyclobutane Dipyrimidine Photolyase, subunit A, domain 3"/>
    <property type="match status" value="1"/>
</dbReference>
<gene>
    <name evidence="2" type="ORF">SAMN04487937_0403</name>
</gene>
<dbReference type="PANTHER" id="PTHR38657">
    <property type="entry name" value="SLR1343 PROTEIN"/>
    <property type="match status" value="1"/>
</dbReference>
<dbReference type="InterPro" id="IPR036134">
    <property type="entry name" value="Crypto/Photolyase_FAD-like_sf"/>
</dbReference>
<dbReference type="Gene3D" id="1.10.10.1710">
    <property type="entry name" value="Deoxyribodipyrimidine photolyase-related"/>
    <property type="match status" value="1"/>
</dbReference>
<protein>
    <submittedName>
        <fullName evidence="2">Deoxyribodipyrimidine photolyase-related protein</fullName>
    </submittedName>
</protein>
<dbReference type="GO" id="GO:0016829">
    <property type="term" value="F:lyase activity"/>
    <property type="evidence" value="ECO:0007669"/>
    <property type="project" value="UniProtKB-KW"/>
</dbReference>
<feature type="region of interest" description="Disordered" evidence="1">
    <location>
        <begin position="93"/>
        <end position="116"/>
    </location>
</feature>
<reference evidence="3" key="1">
    <citation type="submission" date="2016-10" db="EMBL/GenBank/DDBJ databases">
        <authorList>
            <person name="Varghese N."/>
            <person name="Submissions S."/>
        </authorList>
    </citation>
    <scope>NUCLEOTIDE SEQUENCE [LARGE SCALE GENOMIC DNA]</scope>
    <source>
        <strain evidence="3">RD 26</strain>
    </source>
</reference>
<dbReference type="PANTHER" id="PTHR38657:SF1">
    <property type="entry name" value="SLR1343 PROTEIN"/>
    <property type="match status" value="1"/>
</dbReference>
<dbReference type="InterPro" id="IPR052551">
    <property type="entry name" value="UV-DNA_repair_photolyase"/>
</dbReference>
<name>A0A1I6FL90_HALSD</name>
<evidence type="ECO:0000313" key="2">
    <source>
        <dbReference type="EMBL" id="SFR30577.1"/>
    </source>
</evidence>
<dbReference type="Gene3D" id="3.40.50.620">
    <property type="entry name" value="HUPs"/>
    <property type="match status" value="1"/>
</dbReference>
<dbReference type="InterPro" id="IPR007357">
    <property type="entry name" value="PhrB-like"/>
</dbReference>
<feature type="region of interest" description="Disordered" evidence="1">
    <location>
        <begin position="337"/>
        <end position="361"/>
    </location>
</feature>
<keyword evidence="2" id="KW-0456">Lyase</keyword>
<dbReference type="EMBL" id="FOYN01000001">
    <property type="protein sequence ID" value="SFR30577.1"/>
    <property type="molecule type" value="Genomic_DNA"/>
</dbReference>
<sequence>MALAPLIRDVSDRTTCWLLGDQLNPDLDVLDDADDVLLIEAHGFADRKPYHAHKLTLVFSAMRHFRDELRERGHDVTYLRAESFGEGLDEFLAERGRQGDDGDSDDEGPRLRLMRPASHGTGKRLRELVAERGGSLELVDNELFWTTPTDWRAWAGEEETEIGPDDAAERTYRQEHWYRHVRRETGVLMDDGEPVGGEWNYDDLNQATPPDDWEPPGRPTFEPDGLTRETHAWVRERFDTWGSDSLDGFAWPVTREEARESLEQFVREGLPAFGRYQDAMVGGEPFLSHSLLSPAINLGLLDPREPVRAVERAYAERGVEPGGYDPAEHGEVGAGAEATSLDDFGGDGGDGGEARAEAAADPAPVPLNAAEGFVRQVIGWREFVRHVYREAMPELADANQLAQSRDLPPAYWDGDTDMRCLSEAVGHVREYGYAHHIERLMVLSNFALVYGADPAELNEWFHLGFVDAYHWVTTPNVVAMGSFGTDVLSSKPYASSGSYVNRMSDHCADCRYAVSRTTGEGACPFNALYWDFLKENEKTLRGTGRMGLMYSHVDGKDDEEWRAIRERAARVRERAAEGEL</sequence>
<evidence type="ECO:0000256" key="1">
    <source>
        <dbReference type="SAM" id="MobiDB-lite"/>
    </source>
</evidence>
<dbReference type="InterPro" id="IPR014729">
    <property type="entry name" value="Rossmann-like_a/b/a_fold"/>
</dbReference>
<dbReference type="Gene3D" id="1.25.40.80">
    <property type="match status" value="2"/>
</dbReference>
<proteinExistence type="predicted"/>
<organism evidence="2 3">
    <name type="scientific">Halorubrum sodomense</name>
    <dbReference type="NCBI Taxonomy" id="35743"/>
    <lineage>
        <taxon>Archaea</taxon>
        <taxon>Methanobacteriati</taxon>
        <taxon>Methanobacteriota</taxon>
        <taxon>Stenosarchaea group</taxon>
        <taxon>Halobacteria</taxon>
        <taxon>Halobacteriales</taxon>
        <taxon>Haloferacaceae</taxon>
        <taxon>Halorubrum</taxon>
    </lineage>
</organism>
<accession>A0A1I6FL90</accession>
<dbReference type="AlphaFoldDB" id="A0A1I6FL90"/>
<dbReference type="STRING" id="35743.SAMN04487937_0403"/>
<dbReference type="Proteomes" id="UP000198932">
    <property type="component" value="Unassembled WGS sequence"/>
</dbReference>
<dbReference type="Pfam" id="PF04244">
    <property type="entry name" value="DPRP"/>
    <property type="match status" value="1"/>
</dbReference>